<accession>A0A1Z3HKJ8</accession>
<dbReference type="Gene3D" id="3.40.50.150">
    <property type="entry name" value="Vaccinia Virus protein VP39"/>
    <property type="match status" value="1"/>
</dbReference>
<sequence>MRSHDHRRHAPATARNREPILQVLERVLPPQGTVLEIASGSGEHAIFFAPRLAGRHWLPSDIDPSALTSIEAWRQTHPCDSLAAPVRLDATDSAWPQTVTQHVPENCPVVAIVTINMIHISPWQSCLGLMAGAGALLPPQGVLYLYGPFQRHGRHTAPSNEAFDRSFCDRKTRPGACVP</sequence>
<organism evidence="1 2">
    <name type="scientific">Halomicronema hongdechloris C2206</name>
    <dbReference type="NCBI Taxonomy" id="1641165"/>
    <lineage>
        <taxon>Bacteria</taxon>
        <taxon>Bacillati</taxon>
        <taxon>Cyanobacteriota</taxon>
        <taxon>Cyanophyceae</taxon>
        <taxon>Nodosilineales</taxon>
        <taxon>Nodosilineaceae</taxon>
        <taxon>Halomicronema</taxon>
    </lineage>
</organism>
<dbReference type="AlphaFoldDB" id="A0A1Z3HKJ8"/>
<proteinExistence type="predicted"/>
<dbReference type="KEGG" id="hhg:XM38_017910"/>
<name>A0A1Z3HKJ8_9CYAN</name>
<evidence type="ECO:0008006" key="3">
    <source>
        <dbReference type="Google" id="ProtNLM"/>
    </source>
</evidence>
<evidence type="ECO:0000313" key="2">
    <source>
        <dbReference type="Proteomes" id="UP000191901"/>
    </source>
</evidence>
<dbReference type="SUPFAM" id="SSF53335">
    <property type="entry name" value="S-adenosyl-L-methionine-dependent methyltransferases"/>
    <property type="match status" value="1"/>
</dbReference>
<dbReference type="InterPro" id="IPR010342">
    <property type="entry name" value="DUF938"/>
</dbReference>
<dbReference type="PANTHER" id="PTHR20974">
    <property type="entry name" value="UPF0585 PROTEIN CG18661"/>
    <property type="match status" value="1"/>
</dbReference>
<protein>
    <recommendedName>
        <fullName evidence="3">SAM-dependent methyltransferase</fullName>
    </recommendedName>
</protein>
<dbReference type="InterPro" id="IPR029063">
    <property type="entry name" value="SAM-dependent_MTases_sf"/>
</dbReference>
<dbReference type="Proteomes" id="UP000191901">
    <property type="component" value="Chromosome"/>
</dbReference>
<dbReference type="EMBL" id="CP021983">
    <property type="protein sequence ID" value="ASC70844.1"/>
    <property type="molecule type" value="Genomic_DNA"/>
</dbReference>
<keyword evidence="2" id="KW-1185">Reference proteome</keyword>
<dbReference type="PANTHER" id="PTHR20974:SF0">
    <property type="entry name" value="UPF0585 PROTEIN CG18661"/>
    <property type="match status" value="1"/>
</dbReference>
<evidence type="ECO:0000313" key="1">
    <source>
        <dbReference type="EMBL" id="ASC70844.1"/>
    </source>
</evidence>
<dbReference type="Pfam" id="PF06080">
    <property type="entry name" value="DUF938"/>
    <property type="match status" value="1"/>
</dbReference>
<gene>
    <name evidence="1" type="ORF">XM38_017910</name>
</gene>
<reference evidence="1 2" key="1">
    <citation type="journal article" date="2016" name="Biochim. Biophys. Acta">
        <title>Characterization of red-shifted phycobilisomes isolated from the chlorophyll f-containing cyanobacterium Halomicronema hongdechloris.</title>
        <authorList>
            <person name="Li Y."/>
            <person name="Lin Y."/>
            <person name="Garvey C.J."/>
            <person name="Birch D."/>
            <person name="Corkery R.W."/>
            <person name="Loughlin P.C."/>
            <person name="Scheer H."/>
            <person name="Willows R.D."/>
            <person name="Chen M."/>
        </authorList>
    </citation>
    <scope>NUCLEOTIDE SEQUENCE [LARGE SCALE GENOMIC DNA]</scope>
    <source>
        <strain evidence="1 2">C2206</strain>
    </source>
</reference>